<dbReference type="InterPro" id="IPR001471">
    <property type="entry name" value="AP2/ERF_dom"/>
</dbReference>
<evidence type="ECO:0000256" key="5">
    <source>
        <dbReference type="ARBA" id="ARBA00023159"/>
    </source>
</evidence>
<keyword evidence="2" id="KW-0611">Plant defense</keyword>
<feature type="domain" description="AP2/ERF" evidence="10">
    <location>
        <begin position="41"/>
        <end position="98"/>
    </location>
</feature>
<feature type="region of interest" description="Disordered" evidence="9">
    <location>
        <begin position="1"/>
        <end position="43"/>
    </location>
</feature>
<dbReference type="Proteomes" id="UP001237642">
    <property type="component" value="Unassembled WGS sequence"/>
</dbReference>
<sequence>MATEPQNSDFSSSSSSTTLPVSNSDKKRTRRQKDSGTKHPTYIGVRKRSWGKWVSEIREPRKKSRIWLGTYNTPEMAARAHDVAALTIKGASAILNFPQLADSLPRAESVSPLDVQAAAAKAANMDFSESSPALSVENESSESVANNNSDELAEIVTLPKLDGCFDSVSMDELFRVDSDDLFRVDSDDLWQYTPWWVPESDLDFYHSQQGYDLESL</sequence>
<reference evidence="11" key="2">
    <citation type="submission" date="2023-05" db="EMBL/GenBank/DDBJ databases">
        <authorList>
            <person name="Schelkunov M.I."/>
        </authorList>
    </citation>
    <scope>NUCLEOTIDE SEQUENCE</scope>
    <source>
        <strain evidence="11">Hsosn_3</strain>
        <tissue evidence="11">Leaf</tissue>
    </source>
</reference>
<dbReference type="GO" id="GO:0006952">
    <property type="term" value="P:defense response"/>
    <property type="evidence" value="ECO:0007669"/>
    <property type="project" value="UniProtKB-KW"/>
</dbReference>
<reference evidence="11" key="1">
    <citation type="submission" date="2023-02" db="EMBL/GenBank/DDBJ databases">
        <title>Genome of toxic invasive species Heracleum sosnowskyi carries increased number of genes despite the absence of recent whole-genome duplications.</title>
        <authorList>
            <person name="Schelkunov M."/>
            <person name="Shtratnikova V."/>
            <person name="Makarenko M."/>
            <person name="Klepikova A."/>
            <person name="Omelchenko D."/>
            <person name="Novikova G."/>
            <person name="Obukhova E."/>
            <person name="Bogdanov V."/>
            <person name="Penin A."/>
            <person name="Logacheva M."/>
        </authorList>
    </citation>
    <scope>NUCLEOTIDE SEQUENCE</scope>
    <source>
        <strain evidence="11">Hsosn_3</strain>
        <tissue evidence="11">Leaf</tissue>
    </source>
</reference>
<feature type="compositionally biased region" description="Low complexity" evidence="9">
    <location>
        <begin position="8"/>
        <end position="23"/>
    </location>
</feature>
<keyword evidence="3" id="KW-0805">Transcription regulation</keyword>
<dbReference type="GO" id="GO:0003677">
    <property type="term" value="F:DNA binding"/>
    <property type="evidence" value="ECO:0007669"/>
    <property type="project" value="UniProtKB-KW"/>
</dbReference>
<dbReference type="CDD" id="cd00018">
    <property type="entry name" value="AP2"/>
    <property type="match status" value="1"/>
</dbReference>
<accession>A0AAD8GZS1</accession>
<dbReference type="InterPro" id="IPR016177">
    <property type="entry name" value="DNA-bd_dom_sf"/>
</dbReference>
<evidence type="ECO:0000256" key="6">
    <source>
        <dbReference type="ARBA" id="ARBA00023163"/>
    </source>
</evidence>
<dbReference type="Gene3D" id="3.30.730.10">
    <property type="entry name" value="AP2/ERF domain"/>
    <property type="match status" value="1"/>
</dbReference>
<evidence type="ECO:0000313" key="12">
    <source>
        <dbReference type="Proteomes" id="UP001237642"/>
    </source>
</evidence>
<comment type="similarity">
    <text evidence="8">Belongs to the AP2/ERF transcription factor family. ERF subfamily.</text>
</comment>
<dbReference type="InterPro" id="IPR051032">
    <property type="entry name" value="AP2/ERF_TF_ERF_subfamily"/>
</dbReference>
<dbReference type="FunFam" id="3.30.730.10:FF:000001">
    <property type="entry name" value="Ethylene-responsive transcription factor 2"/>
    <property type="match status" value="1"/>
</dbReference>
<dbReference type="PANTHER" id="PTHR31985:SF294">
    <property type="entry name" value="DEHYDRATION-RESPONSIVE ELEMENT-BINDING PROTEIN 3-LIKE"/>
    <property type="match status" value="1"/>
</dbReference>
<keyword evidence="12" id="KW-1185">Reference proteome</keyword>
<evidence type="ECO:0000256" key="8">
    <source>
        <dbReference type="ARBA" id="ARBA00024343"/>
    </source>
</evidence>
<keyword evidence="4" id="KW-0238">DNA-binding</keyword>
<dbReference type="SUPFAM" id="SSF54171">
    <property type="entry name" value="DNA-binding domain"/>
    <property type="match status" value="1"/>
</dbReference>
<evidence type="ECO:0000256" key="9">
    <source>
        <dbReference type="SAM" id="MobiDB-lite"/>
    </source>
</evidence>
<protein>
    <submittedName>
        <fullName evidence="11">Ethylene-responsive transcription factor ERF034</fullName>
    </submittedName>
</protein>
<dbReference type="GO" id="GO:0005634">
    <property type="term" value="C:nucleus"/>
    <property type="evidence" value="ECO:0007669"/>
    <property type="project" value="UniProtKB-SubCell"/>
</dbReference>
<dbReference type="EMBL" id="JAUIZM010000011">
    <property type="protein sequence ID" value="KAK1358327.1"/>
    <property type="molecule type" value="Genomic_DNA"/>
</dbReference>
<evidence type="ECO:0000259" key="10">
    <source>
        <dbReference type="PROSITE" id="PS51032"/>
    </source>
</evidence>
<evidence type="ECO:0000256" key="4">
    <source>
        <dbReference type="ARBA" id="ARBA00023125"/>
    </source>
</evidence>
<evidence type="ECO:0000256" key="1">
    <source>
        <dbReference type="ARBA" id="ARBA00004123"/>
    </source>
</evidence>
<evidence type="ECO:0000313" key="11">
    <source>
        <dbReference type="EMBL" id="KAK1358327.1"/>
    </source>
</evidence>
<dbReference type="AlphaFoldDB" id="A0AAD8GZS1"/>
<dbReference type="PRINTS" id="PR00367">
    <property type="entry name" value="ETHRSPELEMNT"/>
</dbReference>
<proteinExistence type="inferred from homology"/>
<keyword evidence="7" id="KW-0539">Nucleus</keyword>
<keyword evidence="6" id="KW-0804">Transcription</keyword>
<dbReference type="InterPro" id="IPR036955">
    <property type="entry name" value="AP2/ERF_dom_sf"/>
</dbReference>
<dbReference type="Pfam" id="PF00847">
    <property type="entry name" value="AP2"/>
    <property type="match status" value="1"/>
</dbReference>
<comment type="caution">
    <text evidence="11">The sequence shown here is derived from an EMBL/GenBank/DDBJ whole genome shotgun (WGS) entry which is preliminary data.</text>
</comment>
<dbReference type="GO" id="GO:0003700">
    <property type="term" value="F:DNA-binding transcription factor activity"/>
    <property type="evidence" value="ECO:0007669"/>
    <property type="project" value="InterPro"/>
</dbReference>
<keyword evidence="5" id="KW-0010">Activator</keyword>
<organism evidence="11 12">
    <name type="scientific">Heracleum sosnowskyi</name>
    <dbReference type="NCBI Taxonomy" id="360622"/>
    <lineage>
        <taxon>Eukaryota</taxon>
        <taxon>Viridiplantae</taxon>
        <taxon>Streptophyta</taxon>
        <taxon>Embryophyta</taxon>
        <taxon>Tracheophyta</taxon>
        <taxon>Spermatophyta</taxon>
        <taxon>Magnoliopsida</taxon>
        <taxon>eudicotyledons</taxon>
        <taxon>Gunneridae</taxon>
        <taxon>Pentapetalae</taxon>
        <taxon>asterids</taxon>
        <taxon>campanulids</taxon>
        <taxon>Apiales</taxon>
        <taxon>Apiaceae</taxon>
        <taxon>Apioideae</taxon>
        <taxon>apioid superclade</taxon>
        <taxon>Tordylieae</taxon>
        <taxon>Tordyliinae</taxon>
        <taxon>Heracleum</taxon>
    </lineage>
</organism>
<dbReference type="PROSITE" id="PS51032">
    <property type="entry name" value="AP2_ERF"/>
    <property type="match status" value="1"/>
</dbReference>
<evidence type="ECO:0000256" key="3">
    <source>
        <dbReference type="ARBA" id="ARBA00023015"/>
    </source>
</evidence>
<dbReference type="PANTHER" id="PTHR31985">
    <property type="entry name" value="ETHYLENE-RESPONSIVE TRANSCRIPTION FACTOR ERF042-RELATED"/>
    <property type="match status" value="1"/>
</dbReference>
<comment type="subcellular location">
    <subcellularLocation>
        <location evidence="1">Nucleus</location>
    </subcellularLocation>
</comment>
<name>A0AAD8GZS1_9APIA</name>
<gene>
    <name evidence="11" type="ORF">POM88_051583</name>
</gene>
<evidence type="ECO:0000256" key="2">
    <source>
        <dbReference type="ARBA" id="ARBA00022821"/>
    </source>
</evidence>
<evidence type="ECO:0000256" key="7">
    <source>
        <dbReference type="ARBA" id="ARBA00023242"/>
    </source>
</evidence>
<dbReference type="SMART" id="SM00380">
    <property type="entry name" value="AP2"/>
    <property type="match status" value="1"/>
</dbReference>